<comment type="subcellular location">
    <subcellularLocation>
        <location evidence="1">Cell membrane</location>
        <topology evidence="1">Multi-pass membrane protein</topology>
    </subcellularLocation>
</comment>
<dbReference type="Proteomes" id="UP000426246">
    <property type="component" value="Chromosome"/>
</dbReference>
<feature type="transmembrane region" description="Helical" evidence="7">
    <location>
        <begin position="815"/>
        <end position="838"/>
    </location>
</feature>
<reference evidence="11" key="1">
    <citation type="submission" date="2018-11" db="EMBL/GenBank/DDBJ databases">
        <title>Complete genome sequence of Paenibacillus sp. ML311-T8.</title>
        <authorList>
            <person name="Nam Y.-D."/>
            <person name="Kang J."/>
            <person name="Chung W.-H."/>
            <person name="Park Y.S."/>
        </authorList>
    </citation>
    <scope>NUCLEOTIDE SEQUENCE [LARGE SCALE GENOMIC DNA]</scope>
    <source>
        <strain evidence="11">ML311-T8</strain>
    </source>
</reference>
<feature type="domain" description="MacB-like periplasmic core" evidence="9">
    <location>
        <begin position="544"/>
        <end position="783"/>
    </location>
</feature>
<gene>
    <name evidence="10" type="ORF">EHS13_21895</name>
</gene>
<feature type="transmembrane region" description="Helical" evidence="7">
    <location>
        <begin position="483"/>
        <end position="506"/>
    </location>
</feature>
<keyword evidence="2" id="KW-1003">Cell membrane</keyword>
<evidence type="ECO:0000313" key="10">
    <source>
        <dbReference type="EMBL" id="QGR00201.1"/>
    </source>
</evidence>
<keyword evidence="5 7" id="KW-0472">Membrane</keyword>
<evidence type="ECO:0000259" key="9">
    <source>
        <dbReference type="Pfam" id="PF12704"/>
    </source>
</evidence>
<keyword evidence="3 7" id="KW-0812">Transmembrane</keyword>
<dbReference type="PANTHER" id="PTHR30572:SF4">
    <property type="entry name" value="ABC TRANSPORTER PERMEASE YTRF"/>
    <property type="match status" value="1"/>
</dbReference>
<dbReference type="OrthoDB" id="51951at2"/>
<dbReference type="GO" id="GO:0005886">
    <property type="term" value="C:plasma membrane"/>
    <property type="evidence" value="ECO:0007669"/>
    <property type="project" value="UniProtKB-SubCell"/>
</dbReference>
<dbReference type="Pfam" id="PF12704">
    <property type="entry name" value="MacB_PCD"/>
    <property type="match status" value="1"/>
</dbReference>
<dbReference type="InterPro" id="IPR003838">
    <property type="entry name" value="ABC3_permease_C"/>
</dbReference>
<dbReference type="KEGG" id="ppsc:EHS13_21895"/>
<feature type="transmembrane region" description="Helical" evidence="7">
    <location>
        <begin position="444"/>
        <end position="463"/>
    </location>
</feature>
<protein>
    <submittedName>
        <fullName evidence="10">ABC transporter permease</fullName>
    </submittedName>
</protein>
<feature type="transmembrane region" description="Helical" evidence="7">
    <location>
        <begin position="859"/>
        <end position="881"/>
    </location>
</feature>
<evidence type="ECO:0000256" key="2">
    <source>
        <dbReference type="ARBA" id="ARBA00022475"/>
    </source>
</evidence>
<sequence>MIFRKMVQNKWLEISLLLGLVITVALVSSMPIYTEAILSRMLVKDLEKQQQTSHIYSGSYSAFMVLTGIKNDQVRNIIKQSDSFMNNQAALGFKLPIKELVTSLATARFEIASEASSSTDLKESIRGISVASSIGLEKHIKLIDGRMPGAQPVDGVYEVLVTNNMLIKLKTVLNNVFTIQDKLITEKIKLKPVGVFESKIKDDLFFSTASMDRYSSSFIMNEQLYNQEFVQKAKLSIDSVEYYFVMDYSKMRLGNVKDFLLTNNLIKKWVDGHSNGTSFETVPAQGTFKSYESRAANLRILIWSLNVPVIIMLAFYMFMVANMIMERQKNEIAVLRSRGAARWKIMLIYLIECLLLAIVAYPVGILLGLLLIKMIGASNGFLEFVQRSAMPVHINREALQYGLIALSISLIMMLIPAFLATRVTIVGLKQRLARQNIKSVWHKLFLDMIALGIAIYGLHMFRVRMNTLLDFGLSTTDLKIDSLQFIVPALFILGSGLFLLRLYPYLLQLIYWVGRKWWPPSIYATLIQVGRSSSQYQFLMIFLIMTIATGVFSASAARTINNNTEDRVSYGIGADVVLQMQWPNDAPPAATLADIIKATFEKTGLAEPPERIHYTEPPIEPVITLPGVEQYAKVFKKPNIGVSAKEVNSNATLMAINTFDFGRTAWFRDGLLSHSFYEYLNLIASNPKAVLISQTMADELKVKVGDLIDLGWSGVEDRSFTVYGIIKYFPTFNPNQTGTGSEPAPMLVVANLRYVQANLATEPYQIWMKLKPGATMNEFYQGMKDRKLKAILIQDTKAELITSKNDPFLLSINGVLSLGFMISLGISFIGFLLYWMLALRGRTLQYGILRAVGISFRSLIFMLAAEQILTSVAAIAIGLLIGNVTSRLYVPVFQSAFDVKKLVPPFQVMFDSMDTMRLYMVVSVMLVLGLCILGWMLSRIKMHQALKLGED</sequence>
<feature type="transmembrane region" description="Helical" evidence="7">
    <location>
        <begin position="918"/>
        <end position="937"/>
    </location>
</feature>
<dbReference type="GO" id="GO:0022857">
    <property type="term" value="F:transmembrane transporter activity"/>
    <property type="evidence" value="ECO:0007669"/>
    <property type="project" value="TreeGrafter"/>
</dbReference>
<dbReference type="EMBL" id="CP034235">
    <property type="protein sequence ID" value="QGR00201.1"/>
    <property type="molecule type" value="Genomic_DNA"/>
</dbReference>
<feature type="domain" description="ABC3 transporter permease C-terminal" evidence="8">
    <location>
        <begin position="310"/>
        <end position="422"/>
    </location>
</feature>
<comment type="similarity">
    <text evidence="6">Belongs to the ABC-4 integral membrane protein family.</text>
</comment>
<proteinExistence type="inferred from homology"/>
<evidence type="ECO:0000256" key="3">
    <source>
        <dbReference type="ARBA" id="ARBA00022692"/>
    </source>
</evidence>
<evidence type="ECO:0000259" key="8">
    <source>
        <dbReference type="Pfam" id="PF02687"/>
    </source>
</evidence>
<dbReference type="PANTHER" id="PTHR30572">
    <property type="entry name" value="MEMBRANE COMPONENT OF TRANSPORTER-RELATED"/>
    <property type="match status" value="1"/>
</dbReference>
<evidence type="ECO:0000256" key="1">
    <source>
        <dbReference type="ARBA" id="ARBA00004651"/>
    </source>
</evidence>
<evidence type="ECO:0000256" key="5">
    <source>
        <dbReference type="ARBA" id="ARBA00023136"/>
    </source>
</evidence>
<dbReference type="InterPro" id="IPR050250">
    <property type="entry name" value="Macrolide_Exporter_MacB"/>
</dbReference>
<feature type="domain" description="ABC3 transporter permease C-terminal" evidence="8">
    <location>
        <begin position="821"/>
        <end position="935"/>
    </location>
</feature>
<feature type="transmembrane region" description="Helical" evidence="7">
    <location>
        <begin position="538"/>
        <end position="557"/>
    </location>
</feature>
<feature type="transmembrane region" description="Helical" evidence="7">
    <location>
        <begin position="398"/>
        <end position="423"/>
    </location>
</feature>
<organism evidence="10 11">
    <name type="scientific">Paenibacillus psychroresistens</name>
    <dbReference type="NCBI Taxonomy" id="1778678"/>
    <lineage>
        <taxon>Bacteria</taxon>
        <taxon>Bacillati</taxon>
        <taxon>Bacillota</taxon>
        <taxon>Bacilli</taxon>
        <taxon>Bacillales</taxon>
        <taxon>Paenibacillaceae</taxon>
        <taxon>Paenibacillus</taxon>
    </lineage>
</organism>
<name>A0A6B8RUH2_9BACL</name>
<feature type="transmembrane region" description="Helical" evidence="7">
    <location>
        <begin position="346"/>
        <end position="372"/>
    </location>
</feature>
<dbReference type="InterPro" id="IPR025857">
    <property type="entry name" value="MacB_PCD"/>
</dbReference>
<feature type="transmembrane region" description="Helical" evidence="7">
    <location>
        <begin position="300"/>
        <end position="325"/>
    </location>
</feature>
<evidence type="ECO:0000256" key="4">
    <source>
        <dbReference type="ARBA" id="ARBA00022989"/>
    </source>
</evidence>
<accession>A0A6B8RUH2</accession>
<keyword evidence="11" id="KW-1185">Reference proteome</keyword>
<evidence type="ECO:0000256" key="7">
    <source>
        <dbReference type="SAM" id="Phobius"/>
    </source>
</evidence>
<evidence type="ECO:0000256" key="6">
    <source>
        <dbReference type="ARBA" id="ARBA00038076"/>
    </source>
</evidence>
<dbReference type="AlphaFoldDB" id="A0A6B8RUH2"/>
<dbReference type="Pfam" id="PF02687">
    <property type="entry name" value="FtsX"/>
    <property type="match status" value="2"/>
</dbReference>
<keyword evidence="4 7" id="KW-1133">Transmembrane helix</keyword>
<evidence type="ECO:0000313" key="11">
    <source>
        <dbReference type="Proteomes" id="UP000426246"/>
    </source>
</evidence>